<evidence type="ECO:0000313" key="2">
    <source>
        <dbReference type="Proteomes" id="UP000588369"/>
    </source>
</evidence>
<accession>A0A7X9RNV4</accession>
<reference evidence="1 2" key="1">
    <citation type="submission" date="2020-04" db="EMBL/GenBank/DDBJ databases">
        <authorList>
            <person name="Hitch T.C.A."/>
            <person name="Wylensek D."/>
            <person name="Clavel T."/>
        </authorList>
    </citation>
    <scope>NUCLEOTIDE SEQUENCE [LARGE SCALE GENOMIC DNA]</scope>
    <source>
        <strain evidence="1 2">BSM-130-P53-3C</strain>
    </source>
</reference>
<dbReference type="RefSeq" id="WP_168984195.1">
    <property type="nucleotide sequence ID" value="NZ_JABAGI010000005.1"/>
</dbReference>
<evidence type="ECO:0000313" key="1">
    <source>
        <dbReference type="EMBL" id="NME62207.1"/>
    </source>
</evidence>
<dbReference type="AlphaFoldDB" id="A0A7X9RNV4"/>
<name>A0A7X9RNV4_9BIFI</name>
<protein>
    <submittedName>
        <fullName evidence="1">Uncharacterized protein</fullName>
    </submittedName>
</protein>
<proteinExistence type="predicted"/>
<gene>
    <name evidence="1" type="ORF">HF844_05255</name>
</gene>
<sequence>MTEQILDLGRPAVVWSGDPETMLALRDRWAAHASDVFYDGLEALYDRPGGLVRADCTRQGVDRLVARAEGSGLTLEGVCREDPPIRPARPSDFTWMLAAGMDAPLLMLEISVPRRGEISPRMVLHAVGPYLEGVALTPGMRPTCRLMGDRLTLTVQPMDVPVMAGVEEDVVRALTGRGWAVRTLKRRPYYRLAHSAGE</sequence>
<dbReference type="EMBL" id="JABAGI010000005">
    <property type="protein sequence ID" value="NME62207.1"/>
    <property type="molecule type" value="Genomic_DNA"/>
</dbReference>
<organism evidence="1 2">
    <name type="scientific">Bifidobacterium thermophilum</name>
    <dbReference type="NCBI Taxonomy" id="33905"/>
    <lineage>
        <taxon>Bacteria</taxon>
        <taxon>Bacillati</taxon>
        <taxon>Actinomycetota</taxon>
        <taxon>Actinomycetes</taxon>
        <taxon>Bifidobacteriales</taxon>
        <taxon>Bifidobacteriaceae</taxon>
        <taxon>Bifidobacterium</taxon>
    </lineage>
</organism>
<comment type="caution">
    <text evidence="1">The sequence shown here is derived from an EMBL/GenBank/DDBJ whole genome shotgun (WGS) entry which is preliminary data.</text>
</comment>
<dbReference type="Proteomes" id="UP000588369">
    <property type="component" value="Unassembled WGS sequence"/>
</dbReference>